<sequence length="60" mass="6403">MDHLREDQPVYAHAAKDLAPAAHLHVGNVGAGSYSGTGTDDFPELSPFIELPLPDFPPYG</sequence>
<organism evidence="1 2">
    <name type="scientific">Rubroshorea leprosula</name>
    <dbReference type="NCBI Taxonomy" id="152421"/>
    <lineage>
        <taxon>Eukaryota</taxon>
        <taxon>Viridiplantae</taxon>
        <taxon>Streptophyta</taxon>
        <taxon>Embryophyta</taxon>
        <taxon>Tracheophyta</taxon>
        <taxon>Spermatophyta</taxon>
        <taxon>Magnoliopsida</taxon>
        <taxon>eudicotyledons</taxon>
        <taxon>Gunneridae</taxon>
        <taxon>Pentapetalae</taxon>
        <taxon>rosids</taxon>
        <taxon>malvids</taxon>
        <taxon>Malvales</taxon>
        <taxon>Dipterocarpaceae</taxon>
        <taxon>Rubroshorea</taxon>
    </lineage>
</organism>
<dbReference type="EMBL" id="BPVZ01000015">
    <property type="protein sequence ID" value="GKU99975.1"/>
    <property type="molecule type" value="Genomic_DNA"/>
</dbReference>
<name>A0AAV5IDH3_9ROSI</name>
<protein>
    <submittedName>
        <fullName evidence="1">Uncharacterized protein</fullName>
    </submittedName>
</protein>
<proteinExistence type="predicted"/>
<dbReference type="AlphaFoldDB" id="A0AAV5IDH3"/>
<comment type="caution">
    <text evidence="1">The sequence shown here is derived from an EMBL/GenBank/DDBJ whole genome shotgun (WGS) entry which is preliminary data.</text>
</comment>
<dbReference type="Proteomes" id="UP001054252">
    <property type="component" value="Unassembled WGS sequence"/>
</dbReference>
<reference evidence="1 2" key="1">
    <citation type="journal article" date="2021" name="Commun. Biol.">
        <title>The genome of Shorea leprosula (Dipterocarpaceae) highlights the ecological relevance of drought in aseasonal tropical rainforests.</title>
        <authorList>
            <person name="Ng K.K.S."/>
            <person name="Kobayashi M.J."/>
            <person name="Fawcett J.A."/>
            <person name="Hatakeyama M."/>
            <person name="Paape T."/>
            <person name="Ng C.H."/>
            <person name="Ang C.C."/>
            <person name="Tnah L.H."/>
            <person name="Lee C.T."/>
            <person name="Nishiyama T."/>
            <person name="Sese J."/>
            <person name="O'Brien M.J."/>
            <person name="Copetti D."/>
            <person name="Mohd Noor M.I."/>
            <person name="Ong R.C."/>
            <person name="Putra M."/>
            <person name="Sireger I.Z."/>
            <person name="Indrioko S."/>
            <person name="Kosugi Y."/>
            <person name="Izuno A."/>
            <person name="Isagi Y."/>
            <person name="Lee S.L."/>
            <person name="Shimizu K.K."/>
        </authorList>
    </citation>
    <scope>NUCLEOTIDE SEQUENCE [LARGE SCALE GENOMIC DNA]</scope>
    <source>
        <strain evidence="1">214</strain>
    </source>
</reference>
<accession>A0AAV5IDH3</accession>
<evidence type="ECO:0000313" key="2">
    <source>
        <dbReference type="Proteomes" id="UP001054252"/>
    </source>
</evidence>
<evidence type="ECO:0000313" key="1">
    <source>
        <dbReference type="EMBL" id="GKU99975.1"/>
    </source>
</evidence>
<keyword evidence="2" id="KW-1185">Reference proteome</keyword>
<gene>
    <name evidence="1" type="ORF">SLEP1_g12746</name>
</gene>